<feature type="region of interest" description="Disordered" evidence="1">
    <location>
        <begin position="20"/>
        <end position="67"/>
    </location>
</feature>
<organism evidence="2 3">
    <name type="scientific">Delitschia confertaspora ATCC 74209</name>
    <dbReference type="NCBI Taxonomy" id="1513339"/>
    <lineage>
        <taxon>Eukaryota</taxon>
        <taxon>Fungi</taxon>
        <taxon>Dikarya</taxon>
        <taxon>Ascomycota</taxon>
        <taxon>Pezizomycotina</taxon>
        <taxon>Dothideomycetes</taxon>
        <taxon>Pleosporomycetidae</taxon>
        <taxon>Pleosporales</taxon>
        <taxon>Delitschiaceae</taxon>
        <taxon>Delitschia</taxon>
    </lineage>
</organism>
<proteinExistence type="predicted"/>
<comment type="caution">
    <text evidence="2">The sequence shown here is derived from an EMBL/GenBank/DDBJ whole genome shotgun (WGS) entry which is preliminary data.</text>
</comment>
<evidence type="ECO:0000313" key="2">
    <source>
        <dbReference type="EMBL" id="KAF2199675.1"/>
    </source>
</evidence>
<dbReference type="EMBL" id="ML994062">
    <property type="protein sequence ID" value="KAF2199675.1"/>
    <property type="molecule type" value="Genomic_DNA"/>
</dbReference>
<feature type="region of interest" description="Disordered" evidence="1">
    <location>
        <begin position="163"/>
        <end position="197"/>
    </location>
</feature>
<feature type="region of interest" description="Disordered" evidence="1">
    <location>
        <begin position="81"/>
        <end position="128"/>
    </location>
</feature>
<dbReference type="OrthoDB" id="5378435at2759"/>
<reference evidence="2" key="1">
    <citation type="journal article" date="2020" name="Stud. Mycol.">
        <title>101 Dothideomycetes genomes: a test case for predicting lifestyles and emergence of pathogens.</title>
        <authorList>
            <person name="Haridas S."/>
            <person name="Albert R."/>
            <person name="Binder M."/>
            <person name="Bloem J."/>
            <person name="Labutti K."/>
            <person name="Salamov A."/>
            <person name="Andreopoulos B."/>
            <person name="Baker S."/>
            <person name="Barry K."/>
            <person name="Bills G."/>
            <person name="Bluhm B."/>
            <person name="Cannon C."/>
            <person name="Castanera R."/>
            <person name="Culley D."/>
            <person name="Daum C."/>
            <person name="Ezra D."/>
            <person name="Gonzalez J."/>
            <person name="Henrissat B."/>
            <person name="Kuo A."/>
            <person name="Liang C."/>
            <person name="Lipzen A."/>
            <person name="Lutzoni F."/>
            <person name="Magnuson J."/>
            <person name="Mondo S."/>
            <person name="Nolan M."/>
            <person name="Ohm R."/>
            <person name="Pangilinan J."/>
            <person name="Park H.-J."/>
            <person name="Ramirez L."/>
            <person name="Alfaro M."/>
            <person name="Sun H."/>
            <person name="Tritt A."/>
            <person name="Yoshinaga Y."/>
            <person name="Zwiers L.-H."/>
            <person name="Turgeon B."/>
            <person name="Goodwin S."/>
            <person name="Spatafora J."/>
            <person name="Crous P."/>
            <person name="Grigoriev I."/>
        </authorList>
    </citation>
    <scope>NUCLEOTIDE SEQUENCE</scope>
    <source>
        <strain evidence="2">ATCC 74209</strain>
    </source>
</reference>
<feature type="compositionally biased region" description="Polar residues" evidence="1">
    <location>
        <begin position="20"/>
        <end position="29"/>
    </location>
</feature>
<feature type="region of interest" description="Disordered" evidence="1">
    <location>
        <begin position="264"/>
        <end position="333"/>
    </location>
</feature>
<sequence>MAVDMSPESLVNDVSLQMAASQLSRQPSRASAGLSAHRPSRIQKPKSNHNSPRALERRKTTSGTKQYATLDDHYKMMYGSFESQEEVVPDHPVPSRPLSWHPSSAQFHVPPGLSANAPNSSAPSYTSARNSAYGSDFYSLSPRNSLHPDQVISQFPQSKVIIGSRSSESSFQEPSQQTSRHSYAASSYSPHSPDPWYLQEWQRKTQAQSACPERGGLSYFLPIQHPSAEVYQESTMQDDDAEEPGKELVALGLYDQPEDTLGWGSSSLLEGTGKGLKLEETWQPPEDMEDEDDEDQATSEDGSVEELPSKAYNQQQPIQPKIQPSPNMDGQSFFFDEDDTCTKEWWYQQLKQPTVQATGLGYGWI</sequence>
<evidence type="ECO:0000313" key="3">
    <source>
        <dbReference type="Proteomes" id="UP000799536"/>
    </source>
</evidence>
<feature type="compositionally biased region" description="Basic residues" evidence="1">
    <location>
        <begin position="38"/>
        <end position="47"/>
    </location>
</feature>
<feature type="compositionally biased region" description="Low complexity" evidence="1">
    <location>
        <begin position="110"/>
        <end position="128"/>
    </location>
</feature>
<feature type="compositionally biased region" description="Low complexity" evidence="1">
    <location>
        <begin position="314"/>
        <end position="326"/>
    </location>
</feature>
<dbReference type="Proteomes" id="UP000799536">
    <property type="component" value="Unassembled WGS sequence"/>
</dbReference>
<evidence type="ECO:0000256" key="1">
    <source>
        <dbReference type="SAM" id="MobiDB-lite"/>
    </source>
</evidence>
<feature type="compositionally biased region" description="Low complexity" evidence="1">
    <location>
        <begin position="164"/>
        <end position="191"/>
    </location>
</feature>
<feature type="compositionally biased region" description="Acidic residues" evidence="1">
    <location>
        <begin position="286"/>
        <end position="304"/>
    </location>
</feature>
<keyword evidence="3" id="KW-1185">Reference proteome</keyword>
<gene>
    <name evidence="2" type="ORF">GQ43DRAFT_107136</name>
</gene>
<protein>
    <submittedName>
        <fullName evidence="2">Uncharacterized protein</fullName>
    </submittedName>
</protein>
<name>A0A9P4JI80_9PLEO</name>
<dbReference type="AlphaFoldDB" id="A0A9P4JI80"/>
<accession>A0A9P4JI80</accession>